<evidence type="ECO:0000313" key="2">
    <source>
        <dbReference type="EMBL" id="KAF2656141.1"/>
    </source>
</evidence>
<feature type="compositionally biased region" description="Basic and acidic residues" evidence="1">
    <location>
        <begin position="84"/>
        <end position="94"/>
    </location>
</feature>
<accession>A0A6A6TA70</accession>
<proteinExistence type="predicted"/>
<dbReference type="EMBL" id="MU004340">
    <property type="protein sequence ID" value="KAF2656141.1"/>
    <property type="molecule type" value="Genomic_DNA"/>
</dbReference>
<dbReference type="Proteomes" id="UP000799324">
    <property type="component" value="Unassembled WGS sequence"/>
</dbReference>
<protein>
    <submittedName>
        <fullName evidence="2">Uncharacterized protein</fullName>
    </submittedName>
</protein>
<sequence length="126" mass="14067">MSPSGWGGVWERQRERAGEYEADVGDLVCGGGCEDEGEEGEGGGEGEDERVGGYESEEGSEGGSWSSETSDERFWEDEEEDGYEYLRADQHRPDGVEEERVFGLKLLEEGLRGYLTPDEEEFLIEL</sequence>
<evidence type="ECO:0000313" key="3">
    <source>
        <dbReference type="Proteomes" id="UP000799324"/>
    </source>
</evidence>
<evidence type="ECO:0000256" key="1">
    <source>
        <dbReference type="SAM" id="MobiDB-lite"/>
    </source>
</evidence>
<feature type="compositionally biased region" description="Acidic residues" evidence="1">
    <location>
        <begin position="33"/>
        <end position="48"/>
    </location>
</feature>
<dbReference type="AlphaFoldDB" id="A0A6A6TA70"/>
<feature type="compositionally biased region" description="Acidic residues" evidence="1">
    <location>
        <begin position="74"/>
        <end position="83"/>
    </location>
</feature>
<keyword evidence="3" id="KW-1185">Reference proteome</keyword>
<organism evidence="2 3">
    <name type="scientific">Lophiostoma macrostomum CBS 122681</name>
    <dbReference type="NCBI Taxonomy" id="1314788"/>
    <lineage>
        <taxon>Eukaryota</taxon>
        <taxon>Fungi</taxon>
        <taxon>Dikarya</taxon>
        <taxon>Ascomycota</taxon>
        <taxon>Pezizomycotina</taxon>
        <taxon>Dothideomycetes</taxon>
        <taxon>Pleosporomycetidae</taxon>
        <taxon>Pleosporales</taxon>
        <taxon>Lophiostomataceae</taxon>
        <taxon>Lophiostoma</taxon>
    </lineage>
</organism>
<feature type="region of interest" description="Disordered" evidence="1">
    <location>
        <begin position="1"/>
        <end position="94"/>
    </location>
</feature>
<gene>
    <name evidence="2" type="ORF">K491DRAFT_692342</name>
</gene>
<reference evidence="2" key="1">
    <citation type="journal article" date="2020" name="Stud. Mycol.">
        <title>101 Dothideomycetes genomes: a test case for predicting lifestyles and emergence of pathogens.</title>
        <authorList>
            <person name="Haridas S."/>
            <person name="Albert R."/>
            <person name="Binder M."/>
            <person name="Bloem J."/>
            <person name="Labutti K."/>
            <person name="Salamov A."/>
            <person name="Andreopoulos B."/>
            <person name="Baker S."/>
            <person name="Barry K."/>
            <person name="Bills G."/>
            <person name="Bluhm B."/>
            <person name="Cannon C."/>
            <person name="Castanera R."/>
            <person name="Culley D."/>
            <person name="Daum C."/>
            <person name="Ezra D."/>
            <person name="Gonzalez J."/>
            <person name="Henrissat B."/>
            <person name="Kuo A."/>
            <person name="Liang C."/>
            <person name="Lipzen A."/>
            <person name="Lutzoni F."/>
            <person name="Magnuson J."/>
            <person name="Mondo S."/>
            <person name="Nolan M."/>
            <person name="Ohm R."/>
            <person name="Pangilinan J."/>
            <person name="Park H.-J."/>
            <person name="Ramirez L."/>
            <person name="Alfaro M."/>
            <person name="Sun H."/>
            <person name="Tritt A."/>
            <person name="Yoshinaga Y."/>
            <person name="Zwiers L.-H."/>
            <person name="Turgeon B."/>
            <person name="Goodwin S."/>
            <person name="Spatafora J."/>
            <person name="Crous P."/>
            <person name="Grigoriev I."/>
        </authorList>
    </citation>
    <scope>NUCLEOTIDE SEQUENCE</scope>
    <source>
        <strain evidence="2">CBS 122681</strain>
    </source>
</reference>
<name>A0A6A6TA70_9PLEO</name>